<dbReference type="HOGENOM" id="CLU_2721898_0_0_1"/>
<feature type="region of interest" description="Disordered" evidence="1">
    <location>
        <begin position="1"/>
        <end position="72"/>
    </location>
</feature>
<feature type="compositionally biased region" description="Polar residues" evidence="1">
    <location>
        <begin position="16"/>
        <end position="27"/>
    </location>
</feature>
<organism evidence="2 3">
    <name type="scientific">Botryotinia fuckeliana (strain T4)</name>
    <name type="common">Noble rot fungus</name>
    <name type="synonym">Botrytis cinerea</name>
    <dbReference type="NCBI Taxonomy" id="999810"/>
    <lineage>
        <taxon>Eukaryota</taxon>
        <taxon>Fungi</taxon>
        <taxon>Dikarya</taxon>
        <taxon>Ascomycota</taxon>
        <taxon>Pezizomycotina</taxon>
        <taxon>Leotiomycetes</taxon>
        <taxon>Helotiales</taxon>
        <taxon>Sclerotiniaceae</taxon>
        <taxon>Botrytis</taxon>
    </lineage>
</organism>
<feature type="compositionally biased region" description="Basic residues" evidence="1">
    <location>
        <begin position="1"/>
        <end position="10"/>
    </location>
</feature>
<dbReference type="EMBL" id="FQ790245">
    <property type="protein sequence ID" value="CCD42309.1"/>
    <property type="molecule type" value="Genomic_DNA"/>
</dbReference>
<gene>
    <name evidence="2" type="ORF">BofuT4_uP014370.1</name>
</gene>
<reference evidence="3" key="1">
    <citation type="journal article" date="2011" name="PLoS Genet.">
        <title>Genomic analysis of the necrotrophic fungal pathogens Sclerotinia sclerotiorum and Botrytis cinerea.</title>
        <authorList>
            <person name="Amselem J."/>
            <person name="Cuomo C.A."/>
            <person name="van Kan J.A."/>
            <person name="Viaud M."/>
            <person name="Benito E.P."/>
            <person name="Couloux A."/>
            <person name="Coutinho P.M."/>
            <person name="de Vries R.P."/>
            <person name="Dyer P.S."/>
            <person name="Fillinger S."/>
            <person name="Fournier E."/>
            <person name="Gout L."/>
            <person name="Hahn M."/>
            <person name="Kohn L."/>
            <person name="Lapalu N."/>
            <person name="Plummer K.M."/>
            <person name="Pradier J.M."/>
            <person name="Quevillon E."/>
            <person name="Sharon A."/>
            <person name="Simon A."/>
            <person name="ten Have A."/>
            <person name="Tudzynski B."/>
            <person name="Tudzynski P."/>
            <person name="Wincker P."/>
            <person name="Andrew M."/>
            <person name="Anthouard V."/>
            <person name="Beever R.E."/>
            <person name="Beffa R."/>
            <person name="Benoit I."/>
            <person name="Bouzid O."/>
            <person name="Brault B."/>
            <person name="Chen Z."/>
            <person name="Choquer M."/>
            <person name="Collemare J."/>
            <person name="Cotton P."/>
            <person name="Danchin E.G."/>
            <person name="Da Silva C."/>
            <person name="Gautier A."/>
            <person name="Giraud C."/>
            <person name="Giraud T."/>
            <person name="Gonzalez C."/>
            <person name="Grossetete S."/>
            <person name="Guldener U."/>
            <person name="Henrissat B."/>
            <person name="Howlett B.J."/>
            <person name="Kodira C."/>
            <person name="Kretschmer M."/>
            <person name="Lappartient A."/>
            <person name="Leroch M."/>
            <person name="Levis C."/>
            <person name="Mauceli E."/>
            <person name="Neuveglise C."/>
            <person name="Oeser B."/>
            <person name="Pearson M."/>
            <person name="Poulain J."/>
            <person name="Poussereau N."/>
            <person name="Quesneville H."/>
            <person name="Rascle C."/>
            <person name="Schumacher J."/>
            <person name="Segurens B."/>
            <person name="Sexton A."/>
            <person name="Silva E."/>
            <person name="Sirven C."/>
            <person name="Soanes D.M."/>
            <person name="Talbot N.J."/>
            <person name="Templeton M."/>
            <person name="Yandava C."/>
            <person name="Yarden O."/>
            <person name="Zeng Q."/>
            <person name="Rollins J.A."/>
            <person name="Lebrun M.H."/>
            <person name="Dickman M."/>
        </authorList>
    </citation>
    <scope>NUCLEOTIDE SEQUENCE [LARGE SCALE GENOMIC DNA]</scope>
    <source>
        <strain evidence="3">T4</strain>
    </source>
</reference>
<evidence type="ECO:0000313" key="3">
    <source>
        <dbReference type="Proteomes" id="UP000008177"/>
    </source>
</evidence>
<evidence type="ECO:0000313" key="2">
    <source>
        <dbReference type="EMBL" id="CCD42309.1"/>
    </source>
</evidence>
<accession>G2XN53</accession>
<dbReference type="AlphaFoldDB" id="G2XN53"/>
<sequence length="72" mass="7663">MTMKIHKTKQRKESQTTKAGTHLSTLAPTIFPARGAPSDSCPESPEISPQTPFPPIANLQQDGKTAGVESST</sequence>
<feature type="compositionally biased region" description="Polar residues" evidence="1">
    <location>
        <begin position="58"/>
        <end position="72"/>
    </location>
</feature>
<proteinExistence type="predicted"/>
<name>G2XN53_BOTF4</name>
<dbReference type="InParanoid" id="G2XN53"/>
<dbReference type="Proteomes" id="UP000008177">
    <property type="component" value="Unplaced contigs"/>
</dbReference>
<evidence type="ECO:0000256" key="1">
    <source>
        <dbReference type="SAM" id="MobiDB-lite"/>
    </source>
</evidence>
<protein>
    <submittedName>
        <fullName evidence="2">Uncharacterized protein</fullName>
    </submittedName>
</protein>